<proteinExistence type="predicted"/>
<dbReference type="KEGG" id="ngr:NAEGRDRAFT_72386"/>
<keyword evidence="2" id="KW-1185">Reference proteome</keyword>
<dbReference type="SUPFAM" id="SSF52047">
    <property type="entry name" value="RNI-like"/>
    <property type="match status" value="1"/>
</dbReference>
<dbReference type="Proteomes" id="UP000006671">
    <property type="component" value="Unassembled WGS sequence"/>
</dbReference>
<dbReference type="InParanoid" id="D2VTQ5"/>
<accession>D2VTQ5</accession>
<dbReference type="RefSeq" id="XP_002672510.1">
    <property type="nucleotide sequence ID" value="XM_002672464.1"/>
</dbReference>
<organism evidence="2">
    <name type="scientific">Naegleria gruberi</name>
    <name type="common">Amoeba</name>
    <dbReference type="NCBI Taxonomy" id="5762"/>
    <lineage>
        <taxon>Eukaryota</taxon>
        <taxon>Discoba</taxon>
        <taxon>Heterolobosea</taxon>
        <taxon>Tetramitia</taxon>
        <taxon>Eutetramitia</taxon>
        <taxon>Vahlkampfiidae</taxon>
        <taxon>Naegleria</taxon>
    </lineage>
</organism>
<dbReference type="VEuPathDB" id="AmoebaDB:NAEGRDRAFT_72386"/>
<evidence type="ECO:0000313" key="1">
    <source>
        <dbReference type="EMBL" id="EFC39766.1"/>
    </source>
</evidence>
<reference evidence="1 2" key="1">
    <citation type="journal article" date="2010" name="Cell">
        <title>The genome of Naegleria gruberi illuminates early eukaryotic versatility.</title>
        <authorList>
            <person name="Fritz-Laylin L.K."/>
            <person name="Prochnik S.E."/>
            <person name="Ginger M.L."/>
            <person name="Dacks J.B."/>
            <person name="Carpenter M.L."/>
            <person name="Field M.C."/>
            <person name="Kuo A."/>
            <person name="Paredez A."/>
            <person name="Chapman J."/>
            <person name="Pham J."/>
            <person name="Shu S."/>
            <person name="Neupane R."/>
            <person name="Cipriano M."/>
            <person name="Mancuso J."/>
            <person name="Tu H."/>
            <person name="Salamov A."/>
            <person name="Lindquist E."/>
            <person name="Shapiro H."/>
            <person name="Lucas S."/>
            <person name="Grigoriev I.V."/>
            <person name="Cande W.Z."/>
            <person name="Fulton C."/>
            <person name="Rokhsar D.S."/>
            <person name="Dawson S.C."/>
        </authorList>
    </citation>
    <scope>NUCLEOTIDE SEQUENCE [LARGE SCALE GENOMIC DNA]</scope>
    <source>
        <strain evidence="1 2">NEG-M</strain>
    </source>
</reference>
<dbReference type="InterPro" id="IPR032675">
    <property type="entry name" value="LRR_dom_sf"/>
</dbReference>
<dbReference type="AlphaFoldDB" id="D2VTQ5"/>
<gene>
    <name evidence="1" type="ORF">NAEGRDRAFT_72386</name>
</gene>
<protein>
    <submittedName>
        <fullName evidence="1">Predicted protein</fullName>
    </submittedName>
</protein>
<evidence type="ECO:0000313" key="2">
    <source>
        <dbReference type="Proteomes" id="UP000006671"/>
    </source>
</evidence>
<dbReference type="GeneID" id="8854303"/>
<sequence length="432" mass="50535">MEMAKKTKIANDHSEIILDRLASDELNYMFKFLTFGGLINYSMTCQRNYSIIRDWISIMYPMAVEYVQNQHEYWSIATILRICKNVVIDASTFNFALFTKIAEQYRGNLKLLSEELEFNFFNFVNAKVYFEMEVKNFDSIYEKRKIPFVVLQPTVGFNFSNEGESTIEEKRIVKEKEIITIPLGFFMKNLKLYFEHLLSDMYYVLRFCHLVENLEISFGDSVSDEKYEDFYECPLLTSLKNLRIVSGCILDDVQSQKFVIDILKLTPNLLDLEIFFHNYCDVNILMYITRMCPNLEKISIDVDHGYGYIGVSINDEGLYGFLKALPKLKHLNLGVCHQISGDFYSRIGEFTQIEYFRVERRNGGYGQVLVDEVDNVKFGGGMLPNLYYLEIGNFSFSTEKRQSLLESLRLMAPKLARSNFQNQYSFTLQDYC</sequence>
<name>D2VTQ5_NAEGR</name>
<dbReference type="EMBL" id="GG738897">
    <property type="protein sequence ID" value="EFC39766.1"/>
    <property type="molecule type" value="Genomic_DNA"/>
</dbReference>
<dbReference type="Gene3D" id="3.80.10.10">
    <property type="entry name" value="Ribonuclease Inhibitor"/>
    <property type="match status" value="1"/>
</dbReference>